<reference evidence="1 2" key="1">
    <citation type="submission" date="2015-09" db="EMBL/GenBank/DDBJ databases">
        <title>Draft genome of the parasitic nematode Teladorsagia circumcincta isolate WARC Sus (inbred).</title>
        <authorList>
            <person name="Mitreva M."/>
        </authorList>
    </citation>
    <scope>NUCLEOTIDE SEQUENCE [LARGE SCALE GENOMIC DNA]</scope>
    <source>
        <strain evidence="1 2">S</strain>
    </source>
</reference>
<gene>
    <name evidence="1" type="ORF">TELCIR_13753</name>
</gene>
<evidence type="ECO:0000313" key="1">
    <source>
        <dbReference type="EMBL" id="PIO64615.1"/>
    </source>
</evidence>
<sequence>MKSAQRCSVIADPSIPSGVQENNYLFPKSEASSDEDALILGVKHWWSQIRESGGIGQGVTFTHYNVGKPIAWFTRMAWQLLRVLAVPWLHATPTGLLYVTTHLEVTSSTSIST</sequence>
<keyword evidence="2" id="KW-1185">Reference proteome</keyword>
<proteinExistence type="predicted"/>
<dbReference type="EMBL" id="KZ349741">
    <property type="protein sequence ID" value="PIO64615.1"/>
    <property type="molecule type" value="Genomic_DNA"/>
</dbReference>
<dbReference type="Proteomes" id="UP000230423">
    <property type="component" value="Unassembled WGS sequence"/>
</dbReference>
<dbReference type="AlphaFoldDB" id="A0A2G9U357"/>
<evidence type="ECO:0008006" key="3">
    <source>
        <dbReference type="Google" id="ProtNLM"/>
    </source>
</evidence>
<evidence type="ECO:0000313" key="2">
    <source>
        <dbReference type="Proteomes" id="UP000230423"/>
    </source>
</evidence>
<protein>
    <recommendedName>
        <fullName evidence="3">SCP domain-containing protein</fullName>
    </recommendedName>
</protein>
<dbReference type="OrthoDB" id="5876828at2759"/>
<dbReference type="Gene3D" id="3.40.33.10">
    <property type="entry name" value="CAP"/>
    <property type="match status" value="1"/>
</dbReference>
<accession>A0A2G9U357</accession>
<name>A0A2G9U357_TELCI</name>
<organism evidence="1 2">
    <name type="scientific">Teladorsagia circumcincta</name>
    <name type="common">Brown stomach worm</name>
    <name type="synonym">Ostertagia circumcincta</name>
    <dbReference type="NCBI Taxonomy" id="45464"/>
    <lineage>
        <taxon>Eukaryota</taxon>
        <taxon>Metazoa</taxon>
        <taxon>Ecdysozoa</taxon>
        <taxon>Nematoda</taxon>
        <taxon>Chromadorea</taxon>
        <taxon>Rhabditida</taxon>
        <taxon>Rhabditina</taxon>
        <taxon>Rhabditomorpha</taxon>
        <taxon>Strongyloidea</taxon>
        <taxon>Trichostrongylidae</taxon>
        <taxon>Teladorsagia</taxon>
    </lineage>
</organism>
<dbReference type="InterPro" id="IPR035940">
    <property type="entry name" value="CAP_sf"/>
</dbReference>